<evidence type="ECO:0000256" key="1">
    <source>
        <dbReference type="ARBA" id="ARBA00009715"/>
    </source>
</evidence>
<accession>A0A380DX88</accession>
<protein>
    <submittedName>
        <fullName evidence="3">Membrane lipoprotein</fullName>
    </submittedName>
</protein>
<name>A0A380DX88_STAAU</name>
<dbReference type="Proteomes" id="UP000255091">
    <property type="component" value="Unassembled WGS sequence"/>
</dbReference>
<reference evidence="3 4" key="1">
    <citation type="submission" date="2018-06" db="EMBL/GenBank/DDBJ databases">
        <authorList>
            <consortium name="Pathogen Informatics"/>
            <person name="Doyle S."/>
        </authorList>
    </citation>
    <scope>NUCLEOTIDE SEQUENCE [LARGE SCALE GENOMIC DNA]</scope>
    <source>
        <strain evidence="3 4">NCTC6133</strain>
    </source>
</reference>
<dbReference type="AlphaFoldDB" id="A0A380DX88"/>
<dbReference type="InterPro" id="IPR007595">
    <property type="entry name" value="Csa"/>
</dbReference>
<comment type="similarity">
    <text evidence="1">Belongs to the staphylococcal tandem lipoprotein family.</text>
</comment>
<keyword evidence="3" id="KW-0449">Lipoprotein</keyword>
<sequence length="79" mass="8931">MIHSKKLTLGICLVLLIILIGGYVIMTKTNGRNAQIKDTFNQTLKLYPTKNLDDFTIKKAFEIKNLIKEIKGLGLLILE</sequence>
<proteinExistence type="inferred from homology"/>
<dbReference type="EMBL" id="UHAP01000001">
    <property type="protein sequence ID" value="SUK60854.1"/>
    <property type="molecule type" value="Genomic_DNA"/>
</dbReference>
<keyword evidence="2" id="KW-0472">Membrane</keyword>
<feature type="transmembrane region" description="Helical" evidence="2">
    <location>
        <begin position="7"/>
        <end position="26"/>
    </location>
</feature>
<dbReference type="Gene3D" id="2.50.20.40">
    <property type="match status" value="1"/>
</dbReference>
<dbReference type="InterPro" id="IPR038641">
    <property type="entry name" value="Csa_sf"/>
</dbReference>
<evidence type="ECO:0000313" key="3">
    <source>
        <dbReference type="EMBL" id="SUK60854.1"/>
    </source>
</evidence>
<dbReference type="Pfam" id="PF04507">
    <property type="entry name" value="DUF576"/>
    <property type="match status" value="1"/>
</dbReference>
<keyword evidence="2" id="KW-0812">Transmembrane</keyword>
<gene>
    <name evidence="3" type="ORF">NCTC6133_03339</name>
</gene>
<keyword evidence="2" id="KW-1133">Transmembrane helix</keyword>
<evidence type="ECO:0000313" key="4">
    <source>
        <dbReference type="Proteomes" id="UP000255091"/>
    </source>
</evidence>
<evidence type="ECO:0000256" key="2">
    <source>
        <dbReference type="SAM" id="Phobius"/>
    </source>
</evidence>
<organism evidence="3 4">
    <name type="scientific">Staphylococcus aureus</name>
    <dbReference type="NCBI Taxonomy" id="1280"/>
    <lineage>
        <taxon>Bacteria</taxon>
        <taxon>Bacillati</taxon>
        <taxon>Bacillota</taxon>
        <taxon>Bacilli</taxon>
        <taxon>Bacillales</taxon>
        <taxon>Staphylococcaceae</taxon>
        <taxon>Staphylococcus</taxon>
    </lineage>
</organism>